<dbReference type="AlphaFoldDB" id="A0A9X4H596"/>
<reference evidence="2" key="1">
    <citation type="journal article" date="2022" name="Phytopathology">
        <title>Whole genome sequencing-based tracing of a 2022 introduction and outbreak of Xanthomonas hortorum pv. pelargonii.</title>
        <authorList>
            <person name="Iruegas Bocardo F."/>
            <person name="Weisberg A.J."/>
            <person name="Riutta E.R."/>
            <person name="Kilday K.B."/>
            <person name="Bonkowski J.C."/>
            <person name="Creswell T.C."/>
            <person name="Daughtrey M."/>
            <person name="Rane K.K."/>
            <person name="Grunwald N.J."/>
            <person name="Chang J.H."/>
            <person name="Putnam M."/>
        </authorList>
    </citation>
    <scope>NUCLEOTIDE SEQUENCE</scope>
    <source>
        <strain evidence="2">22-338</strain>
    </source>
</reference>
<accession>A0A9X4H596</accession>
<gene>
    <name evidence="2" type="ORF">NY667_10980</name>
</gene>
<dbReference type="InterPro" id="IPR025319">
    <property type="entry name" value="DUF4224"/>
</dbReference>
<reference evidence="2" key="2">
    <citation type="submission" date="2022-08" db="EMBL/GenBank/DDBJ databases">
        <authorList>
            <person name="Iruegas-Bocardo F."/>
            <person name="Weisberg A.J."/>
            <person name="Riutta E.R."/>
            <person name="Kilday K."/>
            <person name="Bonkowski J.C."/>
            <person name="Creswell T."/>
            <person name="Daughtrey M.L."/>
            <person name="Rane K."/>
            <person name="Grunwald N.J."/>
            <person name="Chang J.H."/>
            <person name="Putnam M.L."/>
        </authorList>
    </citation>
    <scope>NUCLEOTIDE SEQUENCE</scope>
    <source>
        <strain evidence="2">22-338</strain>
    </source>
</reference>
<evidence type="ECO:0000313" key="3">
    <source>
        <dbReference type="Proteomes" id="UP001140230"/>
    </source>
</evidence>
<dbReference type="Proteomes" id="UP001140230">
    <property type="component" value="Unassembled WGS sequence"/>
</dbReference>
<feature type="domain" description="DUF4224" evidence="1">
    <location>
        <begin position="7"/>
        <end position="49"/>
    </location>
</feature>
<name>A0A9X4H596_9XANT</name>
<comment type="caution">
    <text evidence="2">The sequence shown here is derived from an EMBL/GenBank/DDBJ whole genome shotgun (WGS) entry which is preliminary data.</text>
</comment>
<organism evidence="2 3">
    <name type="scientific">Xanthomonas hortorum pv. hederae</name>
    <dbReference type="NCBI Taxonomy" id="453603"/>
    <lineage>
        <taxon>Bacteria</taxon>
        <taxon>Pseudomonadati</taxon>
        <taxon>Pseudomonadota</taxon>
        <taxon>Gammaproteobacteria</taxon>
        <taxon>Lysobacterales</taxon>
        <taxon>Lysobacteraceae</taxon>
        <taxon>Xanthomonas</taxon>
    </lineage>
</organism>
<protein>
    <submittedName>
        <fullName evidence="2">DUF4224 domain-containing protein</fullName>
    </submittedName>
</protein>
<evidence type="ECO:0000259" key="1">
    <source>
        <dbReference type="Pfam" id="PF13986"/>
    </source>
</evidence>
<dbReference type="EMBL" id="JANWTP010000031">
    <property type="protein sequence ID" value="MDC8638337.1"/>
    <property type="molecule type" value="Genomic_DNA"/>
</dbReference>
<proteinExistence type="predicted"/>
<sequence length="62" mass="6937">MVSKLCLSRDEVKELCPSPQRTRQALFLSQNGIRHYVDAQGWPVVLRSAVEPSRANPSDTPT</sequence>
<dbReference type="Pfam" id="PF13986">
    <property type="entry name" value="DUF4224"/>
    <property type="match status" value="1"/>
</dbReference>
<evidence type="ECO:0000313" key="2">
    <source>
        <dbReference type="EMBL" id="MDC8638337.1"/>
    </source>
</evidence>